<evidence type="ECO:0000313" key="4">
    <source>
        <dbReference type="EMBL" id="KAK3516898.1"/>
    </source>
</evidence>
<dbReference type="GO" id="GO:0008168">
    <property type="term" value="F:methyltransferase activity"/>
    <property type="evidence" value="ECO:0007669"/>
    <property type="project" value="InterPro"/>
</dbReference>
<gene>
    <name evidence="4" type="ORF">QTP70_028267</name>
</gene>
<keyword evidence="2" id="KW-0812">Transmembrane</keyword>
<evidence type="ECO:0000259" key="3">
    <source>
        <dbReference type="Pfam" id="PF09004"/>
    </source>
</evidence>
<feature type="region of interest" description="Disordered" evidence="1">
    <location>
        <begin position="1"/>
        <end position="70"/>
    </location>
</feature>
<dbReference type="AlphaFoldDB" id="A0AAE0UR67"/>
<accession>A0AAE0UR67</accession>
<keyword evidence="2" id="KW-0472">Membrane</keyword>
<sequence>MSTAEQKSRATSTAEQKNRATYTAEQKSRVTTFTEQKSRAMTSAPLVQKKTPEGTTRARNQAASPQEQEKCFQNPYTIPVDSDVASAWLDKTGHSLPNPLTRSQVMLTTDLCLVASICKRTSKLIGIFDHHYLFDCKQVCEPNWRGQSRLYFLRRLASFNICKKLLHMLYQTVVVSALFYVAVCWGGSIKKKDSSCLDKLMRKTGSIVGTELDSLPSVAEKR</sequence>
<dbReference type="InterPro" id="IPR015095">
    <property type="entry name" value="AlkB_hom8_N"/>
</dbReference>
<feature type="transmembrane region" description="Helical" evidence="2">
    <location>
        <begin position="168"/>
        <end position="189"/>
    </location>
</feature>
<dbReference type="Pfam" id="PF09004">
    <property type="entry name" value="ALKBH8_N"/>
    <property type="match status" value="1"/>
</dbReference>
<feature type="compositionally biased region" description="Polar residues" evidence="1">
    <location>
        <begin position="1"/>
        <end position="41"/>
    </location>
</feature>
<protein>
    <recommendedName>
        <fullName evidence="3">Alkylated DNA repair protein AlkB homologue 8 N-terminal domain-containing protein</fullName>
    </recommendedName>
</protein>
<feature type="non-terminal residue" evidence="4">
    <location>
        <position position="1"/>
    </location>
</feature>
<keyword evidence="5" id="KW-1185">Reference proteome</keyword>
<organism evidence="4 5">
    <name type="scientific">Hemibagrus guttatus</name>
    <dbReference type="NCBI Taxonomy" id="175788"/>
    <lineage>
        <taxon>Eukaryota</taxon>
        <taxon>Metazoa</taxon>
        <taxon>Chordata</taxon>
        <taxon>Craniata</taxon>
        <taxon>Vertebrata</taxon>
        <taxon>Euteleostomi</taxon>
        <taxon>Actinopterygii</taxon>
        <taxon>Neopterygii</taxon>
        <taxon>Teleostei</taxon>
        <taxon>Ostariophysi</taxon>
        <taxon>Siluriformes</taxon>
        <taxon>Bagridae</taxon>
        <taxon>Hemibagrus</taxon>
    </lineage>
</organism>
<evidence type="ECO:0000256" key="2">
    <source>
        <dbReference type="SAM" id="Phobius"/>
    </source>
</evidence>
<dbReference type="GO" id="GO:0016706">
    <property type="term" value="F:2-oxoglutarate-dependent dioxygenase activity"/>
    <property type="evidence" value="ECO:0007669"/>
    <property type="project" value="InterPro"/>
</dbReference>
<keyword evidence="2" id="KW-1133">Transmembrane helix</keyword>
<feature type="domain" description="Alkylated DNA repair protein AlkB homologue 8 N-terminal" evidence="3">
    <location>
        <begin position="147"/>
        <end position="172"/>
    </location>
</feature>
<proteinExistence type="predicted"/>
<dbReference type="Proteomes" id="UP001274896">
    <property type="component" value="Unassembled WGS sequence"/>
</dbReference>
<reference evidence="4" key="1">
    <citation type="submission" date="2023-06" db="EMBL/GenBank/DDBJ databases">
        <title>Male Hemibagrus guttatus genome.</title>
        <authorList>
            <person name="Bian C."/>
        </authorList>
    </citation>
    <scope>NUCLEOTIDE SEQUENCE</scope>
    <source>
        <strain evidence="4">Male_cb2023</strain>
        <tissue evidence="4">Muscle</tissue>
    </source>
</reference>
<feature type="compositionally biased region" description="Polar residues" evidence="1">
    <location>
        <begin position="53"/>
        <end position="66"/>
    </location>
</feature>
<name>A0AAE0UR67_9TELE</name>
<evidence type="ECO:0000313" key="5">
    <source>
        <dbReference type="Proteomes" id="UP001274896"/>
    </source>
</evidence>
<evidence type="ECO:0000256" key="1">
    <source>
        <dbReference type="SAM" id="MobiDB-lite"/>
    </source>
</evidence>
<comment type="caution">
    <text evidence="4">The sequence shown here is derived from an EMBL/GenBank/DDBJ whole genome shotgun (WGS) entry which is preliminary data.</text>
</comment>
<dbReference type="EMBL" id="JAUCMX010000019">
    <property type="protein sequence ID" value="KAK3516898.1"/>
    <property type="molecule type" value="Genomic_DNA"/>
</dbReference>